<evidence type="ECO:0000313" key="1">
    <source>
        <dbReference type="EMBL" id="KAA1053803.1"/>
    </source>
</evidence>
<dbReference type="AlphaFoldDB" id="A0A5B0KPX8"/>
<dbReference type="EMBL" id="VEWN01000013">
    <property type="protein sequence ID" value="KAA1053803.1"/>
    <property type="molecule type" value="Genomic_DNA"/>
</dbReference>
<organism evidence="1 2">
    <name type="scientific">Azospirillum argentinense</name>
    <dbReference type="NCBI Taxonomy" id="2970906"/>
    <lineage>
        <taxon>Bacteria</taxon>
        <taxon>Pseudomonadati</taxon>
        <taxon>Pseudomonadota</taxon>
        <taxon>Alphaproteobacteria</taxon>
        <taxon>Rhodospirillales</taxon>
        <taxon>Azospirillaceae</taxon>
        <taxon>Azospirillum</taxon>
    </lineage>
</organism>
<dbReference type="RefSeq" id="WP_149650922.1">
    <property type="nucleotide sequence ID" value="NZ_VEWN01000013.1"/>
</dbReference>
<gene>
    <name evidence="1" type="ORF">FH063_002385</name>
</gene>
<accession>A0A5B0KPX8</accession>
<evidence type="ECO:0000313" key="2">
    <source>
        <dbReference type="Proteomes" id="UP000325333"/>
    </source>
</evidence>
<dbReference type="Proteomes" id="UP000325333">
    <property type="component" value="Unassembled WGS sequence"/>
</dbReference>
<reference evidence="1 2" key="1">
    <citation type="submission" date="2019-07" db="EMBL/GenBank/DDBJ databases">
        <title>Genome sequencing of the stress-tolerant strain Azospirillum brasilense Az19.</title>
        <authorList>
            <person name="Maroniche G.A."/>
            <person name="Garcia J.E."/>
            <person name="Pagnussat L."/>
            <person name="Amenta M."/>
            <person name="Creus C.M."/>
        </authorList>
    </citation>
    <scope>NUCLEOTIDE SEQUENCE [LARGE SCALE GENOMIC DNA]</scope>
    <source>
        <strain evidence="1 2">Az19</strain>
    </source>
</reference>
<comment type="caution">
    <text evidence="1">The sequence shown here is derived from an EMBL/GenBank/DDBJ whole genome shotgun (WGS) entry which is preliminary data.</text>
</comment>
<proteinExistence type="predicted"/>
<name>A0A5B0KPX8_9PROT</name>
<sequence>MKFLIDSDDLIDCNYLATLISTSWASTALSQELTHSKVAVSIASLPDYRRNDLAAIQAQGDVGIVLKLPTKVLDDGKIIPAPDKDEASVIIASIIAHELVHIRQGADADHRTSVSKVKAWQKNLPDASQMTVGQWVQYYSDWQEFEAHGVQIAVETKLMEQHGRSVSCEQSWGWERIDERLTVSAVLSAERKDIIMANIKDVAVAQLRRW</sequence>
<protein>
    <submittedName>
        <fullName evidence="1">Uncharacterized protein</fullName>
    </submittedName>
</protein>